<dbReference type="PANTHER" id="PTHR12050:SF0">
    <property type="entry name" value="RH04491P"/>
    <property type="match status" value="1"/>
</dbReference>
<dbReference type="AlphaFoldDB" id="A0A183IIN7"/>
<keyword evidence="3 6" id="KW-0812">Transmembrane</keyword>
<evidence type="ECO:0000313" key="7">
    <source>
        <dbReference type="EMBL" id="VDP01304.1"/>
    </source>
</evidence>
<dbReference type="InterPro" id="IPR007262">
    <property type="entry name" value="Vps55/LEPROT"/>
</dbReference>
<feature type="transmembrane region" description="Helical" evidence="6">
    <location>
        <begin position="42"/>
        <end position="66"/>
    </location>
</feature>
<dbReference type="Proteomes" id="UP000270296">
    <property type="component" value="Unassembled WGS sequence"/>
</dbReference>
<accession>A0A183IIN7</accession>
<proteinExistence type="inferred from homology"/>
<dbReference type="GO" id="GO:0032511">
    <property type="term" value="P:late endosome to vacuole transport via multivesicular body sorting pathway"/>
    <property type="evidence" value="ECO:0007669"/>
    <property type="project" value="TreeGrafter"/>
</dbReference>
<dbReference type="EMBL" id="UZAM01007771">
    <property type="protein sequence ID" value="VDP01304.1"/>
    <property type="molecule type" value="Genomic_DNA"/>
</dbReference>
<feature type="transmembrane region" description="Helical" evidence="6">
    <location>
        <begin position="12"/>
        <end position="30"/>
    </location>
</feature>
<keyword evidence="8" id="KW-1185">Reference proteome</keyword>
<dbReference type="WBParaSite" id="SBAD_0000364101-mRNA-1">
    <property type="protein sequence ID" value="SBAD_0000364101-mRNA-1"/>
    <property type="gene ID" value="SBAD_0000364101"/>
</dbReference>
<sequence>MVLICSNWYPMFVLIFYFLCPLPLTIAGSYEDQSTSASWHDFALFVTAGIVVSAFSLPIVLAHAPLSMPVMEMSQKTKTNNILLQMPHTSPEPSKLGQVF</sequence>
<dbReference type="OrthoDB" id="14246at2759"/>
<dbReference type="GO" id="GO:0016020">
    <property type="term" value="C:membrane"/>
    <property type="evidence" value="ECO:0007669"/>
    <property type="project" value="UniProtKB-SubCell"/>
</dbReference>
<dbReference type="PANTHER" id="PTHR12050">
    <property type="entry name" value="LEPTIN RECEPTOR-RELATED"/>
    <property type="match status" value="1"/>
</dbReference>
<name>A0A183IIN7_9BILA</name>
<comment type="subcellular location">
    <subcellularLocation>
        <location evidence="1">Membrane</location>
        <topology evidence="1">Multi-pass membrane protein</topology>
    </subcellularLocation>
</comment>
<protein>
    <submittedName>
        <fullName evidence="9">Ovule protein</fullName>
    </submittedName>
</protein>
<evidence type="ECO:0000256" key="1">
    <source>
        <dbReference type="ARBA" id="ARBA00004141"/>
    </source>
</evidence>
<evidence type="ECO:0000313" key="8">
    <source>
        <dbReference type="Proteomes" id="UP000270296"/>
    </source>
</evidence>
<evidence type="ECO:0000256" key="4">
    <source>
        <dbReference type="ARBA" id="ARBA00022989"/>
    </source>
</evidence>
<reference evidence="7 8" key="2">
    <citation type="submission" date="2018-11" db="EMBL/GenBank/DDBJ databases">
        <authorList>
            <consortium name="Pathogen Informatics"/>
        </authorList>
    </citation>
    <scope>NUCLEOTIDE SEQUENCE [LARGE SCALE GENOMIC DNA]</scope>
</reference>
<keyword evidence="5 6" id="KW-0472">Membrane</keyword>
<evidence type="ECO:0000256" key="3">
    <source>
        <dbReference type="ARBA" id="ARBA00022692"/>
    </source>
</evidence>
<evidence type="ECO:0000313" key="9">
    <source>
        <dbReference type="WBParaSite" id="SBAD_0000364101-mRNA-1"/>
    </source>
</evidence>
<reference evidence="9" key="1">
    <citation type="submission" date="2016-06" db="UniProtKB">
        <authorList>
            <consortium name="WormBaseParasite"/>
        </authorList>
    </citation>
    <scope>IDENTIFICATION</scope>
</reference>
<organism evidence="9">
    <name type="scientific">Soboliphyme baturini</name>
    <dbReference type="NCBI Taxonomy" id="241478"/>
    <lineage>
        <taxon>Eukaryota</taxon>
        <taxon>Metazoa</taxon>
        <taxon>Ecdysozoa</taxon>
        <taxon>Nematoda</taxon>
        <taxon>Enoplea</taxon>
        <taxon>Dorylaimia</taxon>
        <taxon>Dioctophymatida</taxon>
        <taxon>Dioctophymatoidea</taxon>
        <taxon>Soboliphymatidae</taxon>
        <taxon>Soboliphyme</taxon>
    </lineage>
</organism>
<evidence type="ECO:0000256" key="2">
    <source>
        <dbReference type="ARBA" id="ARBA00005645"/>
    </source>
</evidence>
<comment type="similarity">
    <text evidence="2">Belongs to the OB-RGRP/VPS55 family.</text>
</comment>
<evidence type="ECO:0000256" key="6">
    <source>
        <dbReference type="SAM" id="Phobius"/>
    </source>
</evidence>
<dbReference type="Pfam" id="PF04133">
    <property type="entry name" value="Vps55"/>
    <property type="match status" value="1"/>
</dbReference>
<keyword evidence="4 6" id="KW-1133">Transmembrane helix</keyword>
<dbReference type="GO" id="GO:0005768">
    <property type="term" value="C:endosome"/>
    <property type="evidence" value="ECO:0007669"/>
    <property type="project" value="TreeGrafter"/>
</dbReference>
<gene>
    <name evidence="7" type="ORF">SBAD_LOCUS3482</name>
</gene>
<evidence type="ECO:0000256" key="5">
    <source>
        <dbReference type="ARBA" id="ARBA00023136"/>
    </source>
</evidence>